<keyword evidence="3" id="KW-1185">Reference proteome</keyword>
<sequence>MKNIPIGKENIQGRRASGSYLEVASKVWQKDARVVEIEEVPNSGRSLDSSMEDSEGFEDLEYDSEHVSVNQDEGIKNDSPEDIVVAGEVQVPGPGSPENLSERSDSTSRNNDEINLPTCMGKVIGEDRVGAVAEVERCFRERETHAPSETSDLAADGPNATLLDVVSGLGNGPLGCEEGVILGKSMEFKEMGVDDSVNGLSFMDPLSVAQETIKSTGPSLPQNLSKSGDRCQMTREKLGKGSGDLTINRVAQGNIFGPFSLKMKDRLWPGNKKVSARSIRGNGTAEGRSKTVVSRDSGSNSVSFGTDLEVQNVMEVGGLLGYKMQGQKSRIRSLVNGEEMSKVGQ</sequence>
<evidence type="ECO:0000256" key="1">
    <source>
        <dbReference type="SAM" id="MobiDB-lite"/>
    </source>
</evidence>
<name>A0AAD8KT22_TARER</name>
<accession>A0AAD8KT22</accession>
<feature type="compositionally biased region" description="Polar residues" evidence="1">
    <location>
        <begin position="291"/>
        <end position="301"/>
    </location>
</feature>
<feature type="region of interest" description="Disordered" evidence="1">
    <location>
        <begin position="40"/>
        <end position="117"/>
    </location>
</feature>
<organism evidence="2 3">
    <name type="scientific">Tagetes erecta</name>
    <name type="common">African marigold</name>
    <dbReference type="NCBI Taxonomy" id="13708"/>
    <lineage>
        <taxon>Eukaryota</taxon>
        <taxon>Viridiplantae</taxon>
        <taxon>Streptophyta</taxon>
        <taxon>Embryophyta</taxon>
        <taxon>Tracheophyta</taxon>
        <taxon>Spermatophyta</taxon>
        <taxon>Magnoliopsida</taxon>
        <taxon>eudicotyledons</taxon>
        <taxon>Gunneridae</taxon>
        <taxon>Pentapetalae</taxon>
        <taxon>asterids</taxon>
        <taxon>campanulids</taxon>
        <taxon>Asterales</taxon>
        <taxon>Asteraceae</taxon>
        <taxon>Asteroideae</taxon>
        <taxon>Heliantheae alliance</taxon>
        <taxon>Tageteae</taxon>
        <taxon>Tagetes</taxon>
    </lineage>
</organism>
<gene>
    <name evidence="2" type="ORF">QVD17_17353</name>
</gene>
<dbReference type="AlphaFoldDB" id="A0AAD8KT22"/>
<feature type="compositionally biased region" description="Acidic residues" evidence="1">
    <location>
        <begin position="50"/>
        <end position="62"/>
    </location>
</feature>
<evidence type="ECO:0000313" key="2">
    <source>
        <dbReference type="EMBL" id="KAK1428518.1"/>
    </source>
</evidence>
<evidence type="ECO:0000313" key="3">
    <source>
        <dbReference type="Proteomes" id="UP001229421"/>
    </source>
</evidence>
<proteinExistence type="predicted"/>
<comment type="caution">
    <text evidence="2">The sequence shown here is derived from an EMBL/GenBank/DDBJ whole genome shotgun (WGS) entry which is preliminary data.</text>
</comment>
<feature type="region of interest" description="Disordered" evidence="1">
    <location>
        <begin position="273"/>
        <end position="301"/>
    </location>
</feature>
<dbReference type="EMBL" id="JAUHHV010000004">
    <property type="protein sequence ID" value="KAK1428518.1"/>
    <property type="molecule type" value="Genomic_DNA"/>
</dbReference>
<feature type="compositionally biased region" description="Basic and acidic residues" evidence="1">
    <location>
        <begin position="100"/>
        <end position="112"/>
    </location>
</feature>
<dbReference type="Proteomes" id="UP001229421">
    <property type="component" value="Unassembled WGS sequence"/>
</dbReference>
<protein>
    <submittedName>
        <fullName evidence="2">Uncharacterized protein</fullName>
    </submittedName>
</protein>
<reference evidence="2" key="1">
    <citation type="journal article" date="2023" name="bioRxiv">
        <title>Improved chromosome-level genome assembly for marigold (Tagetes erecta).</title>
        <authorList>
            <person name="Jiang F."/>
            <person name="Yuan L."/>
            <person name="Wang S."/>
            <person name="Wang H."/>
            <person name="Xu D."/>
            <person name="Wang A."/>
            <person name="Fan W."/>
        </authorList>
    </citation>
    <scope>NUCLEOTIDE SEQUENCE</scope>
    <source>
        <strain evidence="2">WSJ</strain>
        <tissue evidence="2">Leaf</tissue>
    </source>
</reference>